<evidence type="ECO:0000313" key="3">
    <source>
        <dbReference type="Proteomes" id="UP000198983"/>
    </source>
</evidence>
<protein>
    <submittedName>
        <fullName evidence="2">Uncharacterized protein</fullName>
    </submittedName>
</protein>
<keyword evidence="3" id="KW-1185">Reference proteome</keyword>
<keyword evidence="1" id="KW-1133">Transmembrane helix</keyword>
<sequence>MADPRRRSADVVSLVAGLVCCGIALSWLLVSAGGIGLRDLGWLMPMILIGAGLFGVLLSIRRSRRLRRPDRSG</sequence>
<organism evidence="2 3">
    <name type="scientific">Actinopolymorpha singaporensis</name>
    <dbReference type="NCBI Taxonomy" id="117157"/>
    <lineage>
        <taxon>Bacteria</taxon>
        <taxon>Bacillati</taxon>
        <taxon>Actinomycetota</taxon>
        <taxon>Actinomycetes</taxon>
        <taxon>Propionibacteriales</taxon>
        <taxon>Actinopolymorphaceae</taxon>
        <taxon>Actinopolymorpha</taxon>
    </lineage>
</organism>
<evidence type="ECO:0000313" key="2">
    <source>
        <dbReference type="EMBL" id="SDS47575.1"/>
    </source>
</evidence>
<dbReference type="STRING" id="117157.SAMN04489717_2812"/>
<proteinExistence type="predicted"/>
<dbReference type="Proteomes" id="UP000198983">
    <property type="component" value="Chromosome I"/>
</dbReference>
<dbReference type="EMBL" id="LT629732">
    <property type="protein sequence ID" value="SDS47575.1"/>
    <property type="molecule type" value="Genomic_DNA"/>
</dbReference>
<gene>
    <name evidence="2" type="ORF">SAMN04489717_2812</name>
</gene>
<dbReference type="RefSeq" id="WP_092653927.1">
    <property type="nucleotide sequence ID" value="NZ_LT629732.1"/>
</dbReference>
<keyword evidence="1" id="KW-0812">Transmembrane</keyword>
<accession>A0A1H1SHV9</accession>
<name>A0A1H1SHV9_9ACTN</name>
<feature type="transmembrane region" description="Helical" evidence="1">
    <location>
        <begin position="42"/>
        <end position="60"/>
    </location>
</feature>
<evidence type="ECO:0000256" key="1">
    <source>
        <dbReference type="SAM" id="Phobius"/>
    </source>
</evidence>
<feature type="transmembrane region" description="Helical" evidence="1">
    <location>
        <begin position="12"/>
        <end position="30"/>
    </location>
</feature>
<keyword evidence="1" id="KW-0472">Membrane</keyword>
<dbReference type="OrthoDB" id="3830870at2"/>
<dbReference type="AlphaFoldDB" id="A0A1H1SHV9"/>
<reference evidence="2 3" key="1">
    <citation type="submission" date="2016-10" db="EMBL/GenBank/DDBJ databases">
        <authorList>
            <person name="de Groot N.N."/>
        </authorList>
    </citation>
    <scope>NUCLEOTIDE SEQUENCE [LARGE SCALE GENOMIC DNA]</scope>
    <source>
        <strain evidence="2 3">DSM 22024</strain>
    </source>
</reference>